<evidence type="ECO:0000313" key="3">
    <source>
        <dbReference type="Proteomes" id="UP000643672"/>
    </source>
</evidence>
<reference evidence="2 3" key="1">
    <citation type="submission" date="2020-05" db="EMBL/GenBank/DDBJ databases">
        <authorList>
            <person name="Petersen J."/>
            <person name="Sayavedra L."/>
        </authorList>
    </citation>
    <scope>NUCLEOTIDE SEQUENCE [LARGE SCALE GENOMIC DNA]</scope>
    <source>
        <strain evidence="2">B thermophilus SOXS</strain>
    </source>
</reference>
<evidence type="ECO:0000256" key="1">
    <source>
        <dbReference type="SAM" id="Phobius"/>
    </source>
</evidence>
<dbReference type="Proteomes" id="UP000643672">
    <property type="component" value="Unassembled WGS sequence"/>
</dbReference>
<keyword evidence="1" id="KW-0472">Membrane</keyword>
<proteinExistence type="predicted"/>
<protein>
    <submittedName>
        <fullName evidence="2">Uncharacterized protein</fullName>
    </submittedName>
</protein>
<gene>
    <name evidence="2" type="ORF">THERMOS_1575</name>
</gene>
<sequence>MSDGLGVMLALLPVIVAVRLFCRHKHLLRYSKCYLYWQ</sequence>
<name>A0A8H9CGD8_9GAMM</name>
<keyword evidence="1" id="KW-0812">Transmembrane</keyword>
<feature type="transmembrane region" description="Helical" evidence="1">
    <location>
        <begin position="6"/>
        <end position="22"/>
    </location>
</feature>
<dbReference type="AlphaFoldDB" id="A0A8H9CGD8"/>
<organism evidence="2 3">
    <name type="scientific">Bathymodiolus thermophilus thioautotrophic gill symbiont</name>
    <dbReference type="NCBI Taxonomy" id="2360"/>
    <lineage>
        <taxon>Bacteria</taxon>
        <taxon>Pseudomonadati</taxon>
        <taxon>Pseudomonadota</taxon>
        <taxon>Gammaproteobacteria</taxon>
        <taxon>sulfur-oxidizing symbionts</taxon>
    </lineage>
</organism>
<comment type="caution">
    <text evidence="2">The sequence shown here is derived from an EMBL/GenBank/DDBJ whole genome shotgun (WGS) entry which is preliminary data.</text>
</comment>
<keyword evidence="3" id="KW-1185">Reference proteome</keyword>
<keyword evidence="1" id="KW-1133">Transmembrane helix</keyword>
<accession>A0A8H9CGD8</accession>
<dbReference type="EMBL" id="CAESAQ020000076">
    <property type="protein sequence ID" value="CAB5502315.1"/>
    <property type="molecule type" value="Genomic_DNA"/>
</dbReference>
<evidence type="ECO:0000313" key="2">
    <source>
        <dbReference type="EMBL" id="CAB5502315.1"/>
    </source>
</evidence>